<reference evidence="1" key="1">
    <citation type="journal article" date="2014" name="Front. Microbiol.">
        <title>High frequency of phylogenetically diverse reductive dehalogenase-homologous genes in deep subseafloor sedimentary metagenomes.</title>
        <authorList>
            <person name="Kawai M."/>
            <person name="Futagami T."/>
            <person name="Toyoda A."/>
            <person name="Takaki Y."/>
            <person name="Nishi S."/>
            <person name="Hori S."/>
            <person name="Arai W."/>
            <person name="Tsubouchi T."/>
            <person name="Morono Y."/>
            <person name="Uchiyama I."/>
            <person name="Ito T."/>
            <person name="Fujiyama A."/>
            <person name="Inagaki F."/>
            <person name="Takami H."/>
        </authorList>
    </citation>
    <scope>NUCLEOTIDE SEQUENCE</scope>
    <source>
        <strain evidence="1">Expedition CK06-06</strain>
    </source>
</reference>
<evidence type="ECO:0000313" key="1">
    <source>
        <dbReference type="EMBL" id="GAI73111.1"/>
    </source>
</evidence>
<comment type="caution">
    <text evidence="1">The sequence shown here is derived from an EMBL/GenBank/DDBJ whole genome shotgun (WGS) entry which is preliminary data.</text>
</comment>
<organism evidence="1">
    <name type="scientific">marine sediment metagenome</name>
    <dbReference type="NCBI Taxonomy" id="412755"/>
    <lineage>
        <taxon>unclassified sequences</taxon>
        <taxon>metagenomes</taxon>
        <taxon>ecological metagenomes</taxon>
    </lineage>
</organism>
<accession>X1S1R9</accession>
<protein>
    <submittedName>
        <fullName evidence="1">Uncharacterized protein</fullName>
    </submittedName>
</protein>
<proteinExistence type="predicted"/>
<dbReference type="EMBL" id="BARW01014038">
    <property type="protein sequence ID" value="GAI73111.1"/>
    <property type="molecule type" value="Genomic_DNA"/>
</dbReference>
<name>X1S1R9_9ZZZZ</name>
<dbReference type="AlphaFoldDB" id="X1S1R9"/>
<sequence>QTLFDTAQRAVSDGTNLGWLRQPRFFNYPK</sequence>
<gene>
    <name evidence="1" type="ORF">S12H4_25230</name>
</gene>
<feature type="non-terminal residue" evidence="1">
    <location>
        <position position="1"/>
    </location>
</feature>